<dbReference type="EMBL" id="NEVH01017533">
    <property type="protein sequence ID" value="PNF24149.1"/>
    <property type="molecule type" value="Genomic_DNA"/>
</dbReference>
<comment type="subcellular location">
    <subcellularLocation>
        <location evidence="1">Nucleus</location>
    </subcellularLocation>
</comment>
<evidence type="ECO:0000256" key="7">
    <source>
        <dbReference type="ARBA" id="ARBA00023242"/>
    </source>
</evidence>
<gene>
    <name evidence="9" type="ORF">B7P43_G00591</name>
</gene>
<dbReference type="InterPro" id="IPR036895">
    <property type="entry name" value="Uracil-DNA_glycosylase-like_sf"/>
</dbReference>
<evidence type="ECO:0000313" key="10">
    <source>
        <dbReference type="Proteomes" id="UP000235965"/>
    </source>
</evidence>
<reference evidence="9 10" key="1">
    <citation type="submission" date="2017-12" db="EMBL/GenBank/DDBJ databases">
        <title>Hemimetabolous genomes reveal molecular basis of termite eusociality.</title>
        <authorList>
            <person name="Harrison M.C."/>
            <person name="Jongepier E."/>
            <person name="Robertson H.M."/>
            <person name="Arning N."/>
            <person name="Bitard-Feildel T."/>
            <person name="Chao H."/>
            <person name="Childers C.P."/>
            <person name="Dinh H."/>
            <person name="Doddapaneni H."/>
            <person name="Dugan S."/>
            <person name="Gowin J."/>
            <person name="Greiner C."/>
            <person name="Han Y."/>
            <person name="Hu H."/>
            <person name="Hughes D.S.T."/>
            <person name="Huylmans A.-K."/>
            <person name="Kemena C."/>
            <person name="Kremer L.P.M."/>
            <person name="Lee S.L."/>
            <person name="Lopez-Ezquerra A."/>
            <person name="Mallet L."/>
            <person name="Monroy-Kuhn J.M."/>
            <person name="Moser A."/>
            <person name="Murali S.C."/>
            <person name="Muzny D.M."/>
            <person name="Otani S."/>
            <person name="Piulachs M.-D."/>
            <person name="Poelchau M."/>
            <person name="Qu J."/>
            <person name="Schaub F."/>
            <person name="Wada-Katsumata A."/>
            <person name="Worley K.C."/>
            <person name="Xie Q."/>
            <person name="Ylla G."/>
            <person name="Poulsen M."/>
            <person name="Gibbs R.A."/>
            <person name="Schal C."/>
            <person name="Richards S."/>
            <person name="Belles X."/>
            <person name="Korb J."/>
            <person name="Bornberg-Bauer E."/>
        </authorList>
    </citation>
    <scope>NUCLEOTIDE SEQUENCE [LARGE SCALE GENOMIC DNA]</scope>
    <source>
        <tissue evidence="9">Whole body</tissue>
    </source>
</reference>
<dbReference type="InterPro" id="IPR005122">
    <property type="entry name" value="Uracil-DNA_glycosylase-like"/>
</dbReference>
<evidence type="ECO:0000256" key="1">
    <source>
        <dbReference type="ARBA" id="ARBA00004123"/>
    </source>
</evidence>
<keyword evidence="5" id="KW-0238">DNA-binding</keyword>
<name>A0A2J7Q6E4_9NEOP</name>
<comment type="similarity">
    <text evidence="2">Belongs to the uracil-DNA glycosylase (UDG) superfamily. SMUG1 family.</text>
</comment>
<dbReference type="GO" id="GO:0003677">
    <property type="term" value="F:DNA binding"/>
    <property type="evidence" value="ECO:0007669"/>
    <property type="project" value="UniProtKB-KW"/>
</dbReference>
<dbReference type="Proteomes" id="UP000235965">
    <property type="component" value="Unassembled WGS sequence"/>
</dbReference>
<dbReference type="FunFam" id="3.40.470.10:FF:000005">
    <property type="entry name" value="Single-strand selective monofunctional uracil DNA glycosylase"/>
    <property type="match status" value="1"/>
</dbReference>
<evidence type="ECO:0000256" key="3">
    <source>
        <dbReference type="ARBA" id="ARBA00022763"/>
    </source>
</evidence>
<dbReference type="GO" id="GO:0006284">
    <property type="term" value="P:base-excision repair"/>
    <property type="evidence" value="ECO:0007669"/>
    <property type="project" value="InterPro"/>
</dbReference>
<dbReference type="GO" id="GO:0005634">
    <property type="term" value="C:nucleus"/>
    <property type="evidence" value="ECO:0007669"/>
    <property type="project" value="UniProtKB-SubCell"/>
</dbReference>
<sequence>MANATEGSDTVSHRLLSIELQQCTRLSAILFSGPVEYIYNPLEYAYGMHSNFVHKFCTSTKQILFLGMNPGPWGMSQTGVPFGEVKIVQDWLKITGHIGRPQKEHPSRQVLGLECKRSEVSGRKFWGLFQNLCRDPDIFFQQAFVYNYCPLAFMTNSGKNITPTELKASERRLLNEICDKALHDVLLLLQVEMIVAIGKFAEARANSVVTGTELKGKIKVITLHYLLCNTSLCSKNRWLLV</sequence>
<dbReference type="OrthoDB" id="408702at2759"/>
<dbReference type="SUPFAM" id="SSF52141">
    <property type="entry name" value="Uracil-DNA glycosylase-like"/>
    <property type="match status" value="1"/>
</dbReference>
<dbReference type="PANTHER" id="PTHR13235">
    <property type="entry name" value="SINGLE-STRAND SELECTIVE MONOFUNCTIONAL URACIL DNA GLYCOSYLASE"/>
    <property type="match status" value="1"/>
</dbReference>
<feature type="domain" description="Uracil-DNA glycosylase-like" evidence="8">
    <location>
        <begin position="55"/>
        <end position="208"/>
    </location>
</feature>
<dbReference type="GO" id="GO:0017065">
    <property type="term" value="F:single-strand selective uracil DNA N-glycosylase activity"/>
    <property type="evidence" value="ECO:0007669"/>
    <property type="project" value="InterPro"/>
</dbReference>
<keyword evidence="3" id="KW-0227">DNA damage</keyword>
<evidence type="ECO:0000256" key="2">
    <source>
        <dbReference type="ARBA" id="ARBA00007889"/>
    </source>
</evidence>
<evidence type="ECO:0000256" key="4">
    <source>
        <dbReference type="ARBA" id="ARBA00022801"/>
    </source>
</evidence>
<evidence type="ECO:0000256" key="5">
    <source>
        <dbReference type="ARBA" id="ARBA00023125"/>
    </source>
</evidence>
<dbReference type="AlphaFoldDB" id="A0A2J7Q6E4"/>
<comment type="caution">
    <text evidence="9">The sequence shown here is derived from an EMBL/GenBank/DDBJ whole genome shotgun (WGS) entry which is preliminary data.</text>
</comment>
<keyword evidence="6" id="KW-0234">DNA repair</keyword>
<keyword evidence="7" id="KW-0539">Nucleus</keyword>
<dbReference type="GO" id="GO:0000703">
    <property type="term" value="F:oxidized pyrimidine nucleobase lesion DNA N-glycosylase activity"/>
    <property type="evidence" value="ECO:0007669"/>
    <property type="project" value="TreeGrafter"/>
</dbReference>
<evidence type="ECO:0000259" key="8">
    <source>
        <dbReference type="Pfam" id="PF03167"/>
    </source>
</evidence>
<protein>
    <recommendedName>
        <fullName evidence="8">Uracil-DNA glycosylase-like domain-containing protein</fullName>
    </recommendedName>
</protein>
<dbReference type="FunCoup" id="A0A2J7Q6E4">
    <property type="interactions" value="793"/>
</dbReference>
<dbReference type="InterPro" id="IPR039134">
    <property type="entry name" value="SMUG1"/>
</dbReference>
<proteinExistence type="inferred from homology"/>
<dbReference type="STRING" id="105785.A0A2J7Q6E4"/>
<dbReference type="Pfam" id="PF03167">
    <property type="entry name" value="UDG"/>
    <property type="match status" value="1"/>
</dbReference>
<evidence type="ECO:0000313" key="9">
    <source>
        <dbReference type="EMBL" id="PNF24149.1"/>
    </source>
</evidence>
<dbReference type="InParanoid" id="A0A2J7Q6E4"/>
<keyword evidence="10" id="KW-1185">Reference proteome</keyword>
<organism evidence="9 10">
    <name type="scientific">Cryptotermes secundus</name>
    <dbReference type="NCBI Taxonomy" id="105785"/>
    <lineage>
        <taxon>Eukaryota</taxon>
        <taxon>Metazoa</taxon>
        <taxon>Ecdysozoa</taxon>
        <taxon>Arthropoda</taxon>
        <taxon>Hexapoda</taxon>
        <taxon>Insecta</taxon>
        <taxon>Pterygota</taxon>
        <taxon>Neoptera</taxon>
        <taxon>Polyneoptera</taxon>
        <taxon>Dictyoptera</taxon>
        <taxon>Blattodea</taxon>
        <taxon>Blattoidea</taxon>
        <taxon>Termitoidae</taxon>
        <taxon>Kalotermitidae</taxon>
        <taxon>Cryptotermitinae</taxon>
        <taxon>Cryptotermes</taxon>
    </lineage>
</organism>
<evidence type="ECO:0000256" key="6">
    <source>
        <dbReference type="ARBA" id="ARBA00023204"/>
    </source>
</evidence>
<accession>A0A2J7Q6E4</accession>
<keyword evidence="4" id="KW-0378">Hydrolase</keyword>
<dbReference type="PANTHER" id="PTHR13235:SF2">
    <property type="entry name" value="SINGLE-STRAND SELECTIVE MONOFUNCTIONAL URACIL DNA GLYCOSYLASE"/>
    <property type="match status" value="1"/>
</dbReference>
<dbReference type="CDD" id="cd19374">
    <property type="entry name" value="UDG-F3_SMUG1-like"/>
    <property type="match status" value="1"/>
</dbReference>
<dbReference type="Gene3D" id="3.40.470.10">
    <property type="entry name" value="Uracil-DNA glycosylase-like domain"/>
    <property type="match status" value="1"/>
</dbReference>